<comment type="subcellular location">
    <subcellularLocation>
        <location evidence="1">Cell membrane</location>
        <topology evidence="1">Multi-pass membrane protein</topology>
    </subcellularLocation>
</comment>
<evidence type="ECO:0000256" key="9">
    <source>
        <dbReference type="SAM" id="Phobius"/>
    </source>
</evidence>
<dbReference type="SUPFAM" id="SSF161098">
    <property type="entry name" value="MetI-like"/>
    <property type="match status" value="2"/>
</dbReference>
<evidence type="ECO:0000256" key="4">
    <source>
        <dbReference type="ARBA" id="ARBA00022475"/>
    </source>
</evidence>
<dbReference type="InterPro" id="IPR011864">
    <property type="entry name" value="Phosphate_PstC"/>
</dbReference>
<reference evidence="12" key="2">
    <citation type="journal article" date="2024" name="Nature">
        <title>Anoxygenic phototroph of the Chloroflexota uses a type I reaction centre.</title>
        <authorList>
            <person name="Tsuji J.M."/>
            <person name="Shaw N.A."/>
            <person name="Nagashima S."/>
            <person name="Venkiteswaran J.J."/>
            <person name="Schiff S.L."/>
            <person name="Watanabe T."/>
            <person name="Fukui M."/>
            <person name="Hanada S."/>
            <person name="Tank M."/>
            <person name="Neufeld J.D."/>
        </authorList>
    </citation>
    <scope>NUCLEOTIDE SEQUENCE</scope>
    <source>
        <strain evidence="12">L227-S17</strain>
    </source>
</reference>
<evidence type="ECO:0000256" key="3">
    <source>
        <dbReference type="ARBA" id="ARBA00022448"/>
    </source>
</evidence>
<dbReference type="GO" id="GO:0005886">
    <property type="term" value="C:plasma membrane"/>
    <property type="evidence" value="ECO:0007669"/>
    <property type="project" value="UniProtKB-SubCell"/>
</dbReference>
<dbReference type="Gene3D" id="1.10.3720.10">
    <property type="entry name" value="MetI-like"/>
    <property type="match status" value="2"/>
</dbReference>
<dbReference type="PANTHER" id="PTHR30425:SF1">
    <property type="entry name" value="PHOSPHATE TRANSPORT SYSTEM PERMEASE PROTEIN PSTC"/>
    <property type="match status" value="1"/>
</dbReference>
<dbReference type="CDD" id="cd06261">
    <property type="entry name" value="TM_PBP2"/>
    <property type="match status" value="2"/>
</dbReference>
<dbReference type="GO" id="GO:0035435">
    <property type="term" value="P:phosphate ion transmembrane transport"/>
    <property type="evidence" value="ECO:0007669"/>
    <property type="project" value="InterPro"/>
</dbReference>
<dbReference type="PROSITE" id="PS50928">
    <property type="entry name" value="ABC_TM1"/>
    <property type="match status" value="2"/>
</dbReference>
<dbReference type="Pfam" id="PF00528">
    <property type="entry name" value="BPD_transp_1"/>
    <property type="match status" value="2"/>
</dbReference>
<dbReference type="EMBL" id="CP128400">
    <property type="protein sequence ID" value="WJW68198.1"/>
    <property type="molecule type" value="Genomic_DNA"/>
</dbReference>
<dbReference type="NCBIfam" id="TIGR00974">
    <property type="entry name" value="3a0107s02c"/>
    <property type="match status" value="1"/>
</dbReference>
<feature type="transmembrane region" description="Helical" evidence="9">
    <location>
        <begin position="550"/>
        <end position="569"/>
    </location>
</feature>
<feature type="transmembrane region" description="Helical" evidence="9">
    <location>
        <begin position="523"/>
        <end position="544"/>
    </location>
</feature>
<protein>
    <submittedName>
        <fullName evidence="11">Phosphate ABC transporter permease subunit PstC</fullName>
    </submittedName>
</protein>
<dbReference type="InterPro" id="IPR005672">
    <property type="entry name" value="Phosphate_PstA"/>
</dbReference>
<accession>A0A8T7M8I2</accession>
<feature type="transmembrane region" description="Helical" evidence="9">
    <location>
        <begin position="82"/>
        <end position="108"/>
    </location>
</feature>
<feature type="transmembrane region" description="Helical" evidence="9">
    <location>
        <begin position="120"/>
        <end position="138"/>
    </location>
</feature>
<dbReference type="GO" id="GO:0005315">
    <property type="term" value="F:phosphate transmembrane transporter activity"/>
    <property type="evidence" value="ECO:0007669"/>
    <property type="project" value="InterPro"/>
</dbReference>
<comment type="similarity">
    <text evidence="2">Belongs to the binding-protein-dependent transport system permease family. CysTW subfamily.</text>
</comment>
<dbReference type="NCBIfam" id="TIGR02138">
    <property type="entry name" value="phosphate_pstC"/>
    <property type="match status" value="1"/>
</dbReference>
<evidence type="ECO:0000256" key="7">
    <source>
        <dbReference type="ARBA" id="ARBA00022989"/>
    </source>
</evidence>
<evidence type="ECO:0000256" key="6">
    <source>
        <dbReference type="ARBA" id="ARBA00022692"/>
    </source>
</evidence>
<dbReference type="PANTHER" id="PTHR30425">
    <property type="entry name" value="PHOSPHATE TRANSPORT SYSTEM PERMEASE PROTEIN PST"/>
    <property type="match status" value="1"/>
</dbReference>
<feature type="transmembrane region" description="Helical" evidence="9">
    <location>
        <begin position="357"/>
        <end position="385"/>
    </location>
</feature>
<feature type="transmembrane region" description="Helical" evidence="9">
    <location>
        <begin position="21"/>
        <end position="45"/>
    </location>
</feature>
<keyword evidence="14" id="KW-1185">Reference proteome</keyword>
<dbReference type="InterPro" id="IPR035906">
    <property type="entry name" value="MetI-like_sf"/>
</dbReference>
<keyword evidence="8 9" id="KW-0472">Membrane</keyword>
<keyword evidence="6 9" id="KW-0812">Transmembrane</keyword>
<reference evidence="11 13" key="1">
    <citation type="submission" date="2020-06" db="EMBL/GenBank/DDBJ databases">
        <title>Anoxygenic phototrophic Chloroflexota member uses a Type I reaction center.</title>
        <authorList>
            <person name="Tsuji J.M."/>
            <person name="Shaw N.A."/>
            <person name="Nagashima S."/>
            <person name="Venkiteswaran J."/>
            <person name="Schiff S.L."/>
            <person name="Hanada S."/>
            <person name="Tank M."/>
            <person name="Neufeld J.D."/>
        </authorList>
    </citation>
    <scope>NUCLEOTIDE SEQUENCE [LARGE SCALE GENOMIC DNA]</scope>
    <source>
        <strain evidence="11">L227-S17</strain>
    </source>
</reference>
<dbReference type="RefSeq" id="WP_341470103.1">
    <property type="nucleotide sequence ID" value="NZ_CP128400.1"/>
</dbReference>
<feature type="domain" description="ABC transmembrane type-1" evidence="10">
    <location>
        <begin position="83"/>
        <end position="324"/>
    </location>
</feature>
<keyword evidence="7 9" id="KW-1133">Transmembrane helix</keyword>
<feature type="transmembrane region" description="Helical" evidence="9">
    <location>
        <begin position="232"/>
        <end position="257"/>
    </location>
</feature>
<dbReference type="Proteomes" id="UP001431572">
    <property type="component" value="Chromosome 2"/>
</dbReference>
<feature type="transmembrane region" description="Helical" evidence="9">
    <location>
        <begin position="263"/>
        <end position="284"/>
    </location>
</feature>
<evidence type="ECO:0000256" key="8">
    <source>
        <dbReference type="ARBA" id="ARBA00023136"/>
    </source>
</evidence>
<dbReference type="Proteomes" id="UP000521676">
    <property type="component" value="Unassembled WGS sequence"/>
</dbReference>
<evidence type="ECO:0000256" key="2">
    <source>
        <dbReference type="ARBA" id="ARBA00007069"/>
    </source>
</evidence>
<evidence type="ECO:0000313" key="12">
    <source>
        <dbReference type="EMBL" id="WJW68198.1"/>
    </source>
</evidence>
<dbReference type="AlphaFoldDB" id="A0A8T7M8I2"/>
<proteinExistence type="inferred from homology"/>
<evidence type="ECO:0000313" key="11">
    <source>
        <dbReference type="EMBL" id="NWJ48262.1"/>
    </source>
</evidence>
<feature type="transmembrane region" description="Helical" evidence="9">
    <location>
        <begin position="473"/>
        <end position="502"/>
    </location>
</feature>
<evidence type="ECO:0000313" key="13">
    <source>
        <dbReference type="Proteomes" id="UP000521676"/>
    </source>
</evidence>
<organism evidence="11 13">
    <name type="scientific">Candidatus Chlorohelix allophototropha</name>
    <dbReference type="NCBI Taxonomy" id="3003348"/>
    <lineage>
        <taxon>Bacteria</taxon>
        <taxon>Bacillati</taxon>
        <taxon>Chloroflexota</taxon>
        <taxon>Chloroflexia</taxon>
        <taxon>Candidatus Chloroheliales</taxon>
        <taxon>Candidatus Chloroheliaceae</taxon>
        <taxon>Candidatus Chlorohelix</taxon>
    </lineage>
</organism>
<evidence type="ECO:0000256" key="5">
    <source>
        <dbReference type="ARBA" id="ARBA00022592"/>
    </source>
</evidence>
<feature type="transmembrane region" description="Helical" evidence="9">
    <location>
        <begin position="669"/>
        <end position="690"/>
    </location>
</feature>
<keyword evidence="4" id="KW-1003">Cell membrane</keyword>
<feature type="transmembrane region" description="Helical" evidence="9">
    <location>
        <begin position="428"/>
        <end position="453"/>
    </location>
</feature>
<feature type="domain" description="ABC transmembrane type-1" evidence="10">
    <location>
        <begin position="477"/>
        <end position="691"/>
    </location>
</feature>
<dbReference type="InterPro" id="IPR000515">
    <property type="entry name" value="MetI-like"/>
</dbReference>
<feature type="transmembrane region" description="Helical" evidence="9">
    <location>
        <begin position="188"/>
        <end position="211"/>
    </location>
</feature>
<dbReference type="EMBL" id="JACATZ010000003">
    <property type="protein sequence ID" value="NWJ48262.1"/>
    <property type="molecule type" value="Genomic_DNA"/>
</dbReference>
<sequence>MSVEAPLKPRKKSSSFISNPGDNVFVIITVIFALIVISLVIIFAVNLLTGSWDSIVKNGISYYTTIEWSITNDTYVFGALNFIYASLVTSVIALIIGGAISIGSAIFLAEYAPPWLRTPIAFMIELLAAIPSIIYGFWGVQILSPILGGPDGVEKFLSKVLGFLPMFGDKVTNTFGKDVNVSFSGRDIFCAGIILSIMIIPIVTSIARDVLRTVPDSQREGMLAMGATRWQAITKAVLPYGKGGIIGALILGLGRAIGETVAVAYLIGGASSFIGPNSSIFYSSETLPAKISNSYGEITKDTQSAIIQLGFTLFVITLVVNMIARAMVGSQVMRRPSTNQNSISNIFGQLGKWFGFFFFPLAIMVLSIYLSLAVSLIIVGIWTIVKALRFLEVRAATQGKPFPRPLALIGNPNKSYGFRKNSDKLMTVLISLASVIAIIPLASILILVTVKGLPIVFQDGFLTGNQRVSPYGIGHAILGTLIMTGLGAVIGIPVGILAGIYLSEFGRGRFANLVRYTADVLQGIPSIIMGIVVYTIVVQARWFSDPNLTSPYNGIAASIALGIMIVPIITRNTEEILKLVPNNIREAALALGIPRWQAVVTVIIPAAFSGVMTGIILGLARIAGETAPLLLTARGNSYLPDSLQQQYPAVTLYIFLQQNANKPEEIDRLWGAAFMLVLMIMVLTLGVRYLTRNKLGTRLSN</sequence>
<keyword evidence="5" id="KW-0592">Phosphate transport</keyword>
<dbReference type="InterPro" id="IPR051124">
    <property type="entry name" value="Phosphate_Transport_Permease"/>
</dbReference>
<evidence type="ECO:0000256" key="1">
    <source>
        <dbReference type="ARBA" id="ARBA00004651"/>
    </source>
</evidence>
<gene>
    <name evidence="11" type="primary">pstC</name>
    <name evidence="11" type="ORF">HXX08_20595</name>
    <name evidence="12" type="ORF">OZ401_003802</name>
</gene>
<feature type="transmembrane region" description="Helical" evidence="9">
    <location>
        <begin position="305"/>
        <end position="328"/>
    </location>
</feature>
<evidence type="ECO:0000259" key="10">
    <source>
        <dbReference type="PROSITE" id="PS50928"/>
    </source>
</evidence>
<name>A0A8T7M8I2_9CHLR</name>
<feature type="transmembrane region" description="Helical" evidence="9">
    <location>
        <begin position="598"/>
        <end position="620"/>
    </location>
</feature>
<evidence type="ECO:0000313" key="14">
    <source>
        <dbReference type="Proteomes" id="UP001431572"/>
    </source>
</evidence>
<keyword evidence="3" id="KW-0813">Transport</keyword>